<keyword evidence="5" id="KW-0256">Endoplasmic reticulum</keyword>
<feature type="transmembrane region" description="Helical" evidence="10">
    <location>
        <begin position="177"/>
        <end position="197"/>
    </location>
</feature>
<reference evidence="12 13" key="1">
    <citation type="submission" date="2017-06" db="EMBL/GenBank/DDBJ databases">
        <authorList>
            <person name="Kim H.J."/>
            <person name="Triplett B.A."/>
        </authorList>
    </citation>
    <scope>NUCLEOTIDE SEQUENCE [LARGE SCALE GENOMIC DNA]</scope>
    <source>
        <strain evidence="12 13">DSM 8800</strain>
    </source>
</reference>
<gene>
    <name evidence="12" type="ORF">SAMN06264855_11472</name>
</gene>
<dbReference type="InterPro" id="IPR019533">
    <property type="entry name" value="Peptidase_S26"/>
</dbReference>
<dbReference type="Gene3D" id="2.10.109.10">
    <property type="entry name" value="Umud Fragment, subunit A"/>
    <property type="match status" value="1"/>
</dbReference>
<comment type="function">
    <text evidence="9">Catalytic component of the signal peptidase complex (SPC) which catalyzes the cleavage of N-terminal signal sequences from nascent proteins as they are translocated into the lumen of the endoplasmic reticulum. Specifically cleaves N-terminal signal peptides that contain a hydrophobic alpha-helix (h-region) shorter than 18-20 amino acids.</text>
</comment>
<feature type="transmembrane region" description="Helical" evidence="10">
    <location>
        <begin position="17"/>
        <end position="45"/>
    </location>
</feature>
<evidence type="ECO:0000256" key="6">
    <source>
        <dbReference type="ARBA" id="ARBA00022968"/>
    </source>
</evidence>
<keyword evidence="7 10" id="KW-1133">Transmembrane helix</keyword>
<keyword evidence="2" id="KW-0645">Protease</keyword>
<dbReference type="Pfam" id="PF10502">
    <property type="entry name" value="Peptidase_S26"/>
    <property type="match status" value="1"/>
</dbReference>
<accession>A0A238X960</accession>
<evidence type="ECO:0000256" key="2">
    <source>
        <dbReference type="ARBA" id="ARBA00022670"/>
    </source>
</evidence>
<name>A0A238X960_HALVU</name>
<dbReference type="NCBIfam" id="TIGR02228">
    <property type="entry name" value="sigpep_I_arch"/>
    <property type="match status" value="1"/>
</dbReference>
<evidence type="ECO:0000256" key="5">
    <source>
        <dbReference type="ARBA" id="ARBA00022824"/>
    </source>
</evidence>
<organism evidence="12 13">
    <name type="scientific">Halorubrum vacuolatum</name>
    <name type="common">Natronobacterium vacuolatum</name>
    <dbReference type="NCBI Taxonomy" id="63740"/>
    <lineage>
        <taxon>Archaea</taxon>
        <taxon>Methanobacteriati</taxon>
        <taxon>Methanobacteriota</taxon>
        <taxon>Stenosarchaea group</taxon>
        <taxon>Halobacteria</taxon>
        <taxon>Halobacteriales</taxon>
        <taxon>Haloferacaceae</taxon>
        <taxon>Halorubrum</taxon>
    </lineage>
</organism>
<evidence type="ECO:0000256" key="1">
    <source>
        <dbReference type="ARBA" id="ARBA00004648"/>
    </source>
</evidence>
<evidence type="ECO:0000256" key="3">
    <source>
        <dbReference type="ARBA" id="ARBA00022692"/>
    </source>
</evidence>
<proteinExistence type="predicted"/>
<keyword evidence="13" id="KW-1185">Reference proteome</keyword>
<keyword evidence="8 10" id="KW-0472">Membrane</keyword>
<dbReference type="GO" id="GO:0004252">
    <property type="term" value="F:serine-type endopeptidase activity"/>
    <property type="evidence" value="ECO:0007669"/>
    <property type="project" value="InterPro"/>
</dbReference>
<evidence type="ECO:0000256" key="7">
    <source>
        <dbReference type="ARBA" id="ARBA00022989"/>
    </source>
</evidence>
<evidence type="ECO:0000313" key="13">
    <source>
        <dbReference type="Proteomes" id="UP000198397"/>
    </source>
</evidence>
<sequence length="390" mass="41186">MVGNNDSPRAAKRTVQYVAYGVIAVVLIALLIGQALEIPVLFAYVTSGSMAPTLETGDGFIAVPSAIASDPAVGDVVVFRAERLHGGELTTHRIIDVRPGGYVTQGDANFVSDQSSGEPLVTDGQIVATALTIDGTTVRIPHLGTAAATLGAGLEGALNMLSRIGIAVPDTDRLTPMLFVAGILTLLAAHFIDSPTASGESVRDRSRRTERPGQDGGFDTRWILVGSIVVLCFGAMIGMTGPAGTETIGIVSSQGDSSNPTIVPVGGSDSYEATIYNGGLVPTISYFESRSDGIDIEPAHLRLAANETATVTVTLHAPDETGYFLRSKTEHRYFAVLPAAMMDALYQLHPWLPYAVINALLIGVVLLIWQLSREQATPSIRVRTPPARPR</sequence>
<dbReference type="Proteomes" id="UP000198397">
    <property type="component" value="Unassembled WGS sequence"/>
</dbReference>
<dbReference type="InterPro" id="IPR001733">
    <property type="entry name" value="Peptidase_S26B"/>
</dbReference>
<dbReference type="RefSeq" id="WP_179213656.1">
    <property type="nucleotide sequence ID" value="NZ_FZNQ01000014.1"/>
</dbReference>
<evidence type="ECO:0000256" key="10">
    <source>
        <dbReference type="SAM" id="Phobius"/>
    </source>
</evidence>
<dbReference type="SUPFAM" id="SSF51306">
    <property type="entry name" value="LexA/Signal peptidase"/>
    <property type="match status" value="1"/>
</dbReference>
<dbReference type="OrthoDB" id="50404at2157"/>
<evidence type="ECO:0000256" key="9">
    <source>
        <dbReference type="ARBA" id="ARBA00045533"/>
    </source>
</evidence>
<dbReference type="GO" id="GO:0016020">
    <property type="term" value="C:membrane"/>
    <property type="evidence" value="ECO:0007669"/>
    <property type="project" value="InterPro"/>
</dbReference>
<dbReference type="EMBL" id="FZNQ01000014">
    <property type="protein sequence ID" value="SNR55063.1"/>
    <property type="molecule type" value="Genomic_DNA"/>
</dbReference>
<keyword evidence="4" id="KW-0378">Hydrolase</keyword>
<feature type="transmembrane region" description="Helical" evidence="10">
    <location>
        <begin position="351"/>
        <end position="371"/>
    </location>
</feature>
<protein>
    <submittedName>
        <fullName evidence="12">Signal peptidase, endoplasmic reticulum-type</fullName>
    </submittedName>
</protein>
<comment type="subcellular location">
    <subcellularLocation>
        <location evidence="1">Endoplasmic reticulum membrane</location>
        <topology evidence="1">Single-pass type II membrane protein</topology>
    </subcellularLocation>
</comment>
<feature type="transmembrane region" description="Helical" evidence="10">
    <location>
        <begin position="218"/>
        <end position="237"/>
    </location>
</feature>
<evidence type="ECO:0000313" key="12">
    <source>
        <dbReference type="EMBL" id="SNR55063.1"/>
    </source>
</evidence>
<dbReference type="CDD" id="cd06530">
    <property type="entry name" value="S26_SPase_I"/>
    <property type="match status" value="1"/>
</dbReference>
<dbReference type="PROSITE" id="PS00501">
    <property type="entry name" value="SPASE_I_1"/>
    <property type="match status" value="1"/>
</dbReference>
<keyword evidence="6" id="KW-0735">Signal-anchor</keyword>
<evidence type="ECO:0000256" key="8">
    <source>
        <dbReference type="ARBA" id="ARBA00023136"/>
    </source>
</evidence>
<dbReference type="AlphaFoldDB" id="A0A238X960"/>
<dbReference type="InterPro" id="IPR019756">
    <property type="entry name" value="Pept_S26A_signal_pept_1_Ser-AS"/>
</dbReference>
<keyword evidence="3 10" id="KW-0812">Transmembrane</keyword>
<dbReference type="GO" id="GO:0006465">
    <property type="term" value="P:signal peptide processing"/>
    <property type="evidence" value="ECO:0007669"/>
    <property type="project" value="InterPro"/>
</dbReference>
<evidence type="ECO:0000256" key="4">
    <source>
        <dbReference type="ARBA" id="ARBA00022801"/>
    </source>
</evidence>
<feature type="domain" description="Peptidase S26" evidence="11">
    <location>
        <begin position="24"/>
        <end position="103"/>
    </location>
</feature>
<dbReference type="InterPro" id="IPR036286">
    <property type="entry name" value="LexA/Signal_pep-like_sf"/>
</dbReference>
<evidence type="ECO:0000259" key="11">
    <source>
        <dbReference type="Pfam" id="PF10502"/>
    </source>
</evidence>